<feature type="domain" description="DUF4350" evidence="2">
    <location>
        <begin position="51"/>
        <end position="223"/>
    </location>
</feature>
<feature type="transmembrane region" description="Helical" evidence="1">
    <location>
        <begin position="21"/>
        <end position="40"/>
    </location>
</feature>
<keyword evidence="4" id="KW-1185">Reference proteome</keyword>
<organism evidence="3 4">
    <name type="scientific">Georgenia wutianyii</name>
    <dbReference type="NCBI Taxonomy" id="2585135"/>
    <lineage>
        <taxon>Bacteria</taxon>
        <taxon>Bacillati</taxon>
        <taxon>Actinomycetota</taxon>
        <taxon>Actinomycetes</taxon>
        <taxon>Micrococcales</taxon>
        <taxon>Bogoriellaceae</taxon>
        <taxon>Georgenia</taxon>
    </lineage>
</organism>
<sequence>MTAVAEAQTQVPARRNRRQTLFLVAVALVAVTAFVVLLAARQTTSALPLAPDNPAPAGAQAAATILREQGVRVRTVRTTDEVTQVAGPGTTLFVAGGGLLDDAQLAAVRGTGADVVLTQATFLPDLEPLTDKVTPSPVGSPDPLRADCADPDALAAGTVSGSTGGVEPLAADVELCFPTADGAGALATWEEDGRRFAFLADGTLLSNERLADAGNAALVLRLLGASSELVWYLPTAGDTVTPQTEEPAGVLPPAATVVGAQLLVLAVVVVLWRGRRLGRVVTEPMPVVVRSAETTLGRGRLYRRARDHAHAAAGLRAGCATRCAARLGVPRSARPEDLVAAVARSTGRDEQSVAALLHGPSPTSDAALVHLTRELDTLESEVHPS</sequence>
<keyword evidence="1" id="KW-0472">Membrane</keyword>
<reference evidence="3 4" key="1">
    <citation type="submission" date="2019-05" db="EMBL/GenBank/DDBJ databases">
        <title>Georgenia *** sp. nov., and Georgenia *** sp. nov., isolated from the intestinal contents of plateau pika (Ochotona curzoniae) in the Qinghai-Tibet plateau of China.</title>
        <authorList>
            <person name="Tian Z."/>
        </authorList>
    </citation>
    <scope>NUCLEOTIDE SEQUENCE [LARGE SCALE GENOMIC DNA]</scope>
    <source>
        <strain evidence="3 4">Z294</strain>
    </source>
</reference>
<evidence type="ECO:0000259" key="2">
    <source>
        <dbReference type="Pfam" id="PF14258"/>
    </source>
</evidence>
<protein>
    <submittedName>
        <fullName evidence="3">DUF4350 domain-containing protein</fullName>
    </submittedName>
</protein>
<evidence type="ECO:0000256" key="1">
    <source>
        <dbReference type="SAM" id="Phobius"/>
    </source>
</evidence>
<dbReference type="EMBL" id="CP040899">
    <property type="protein sequence ID" value="QDB78502.1"/>
    <property type="molecule type" value="Genomic_DNA"/>
</dbReference>
<proteinExistence type="predicted"/>
<accession>A0ABX5VJB4</accession>
<evidence type="ECO:0000313" key="4">
    <source>
        <dbReference type="Proteomes" id="UP000313948"/>
    </source>
</evidence>
<dbReference type="Proteomes" id="UP000313948">
    <property type="component" value="Chromosome"/>
</dbReference>
<keyword evidence="1" id="KW-0812">Transmembrane</keyword>
<feature type="transmembrane region" description="Helical" evidence="1">
    <location>
        <begin position="250"/>
        <end position="272"/>
    </location>
</feature>
<evidence type="ECO:0000313" key="3">
    <source>
        <dbReference type="EMBL" id="QDB78502.1"/>
    </source>
</evidence>
<gene>
    <name evidence="3" type="ORF">FE251_03250</name>
</gene>
<dbReference type="InterPro" id="IPR025646">
    <property type="entry name" value="DUF4350"/>
</dbReference>
<dbReference type="RefSeq" id="WP_139947842.1">
    <property type="nucleotide sequence ID" value="NZ_CP040899.1"/>
</dbReference>
<keyword evidence="1" id="KW-1133">Transmembrane helix</keyword>
<dbReference type="Pfam" id="PF14258">
    <property type="entry name" value="DUF4350"/>
    <property type="match status" value="1"/>
</dbReference>
<name>A0ABX5VJB4_9MICO</name>